<accession>A0A2P2NY55</accession>
<organism evidence="1">
    <name type="scientific">Rhizophora mucronata</name>
    <name type="common">Asiatic mangrove</name>
    <dbReference type="NCBI Taxonomy" id="61149"/>
    <lineage>
        <taxon>Eukaryota</taxon>
        <taxon>Viridiplantae</taxon>
        <taxon>Streptophyta</taxon>
        <taxon>Embryophyta</taxon>
        <taxon>Tracheophyta</taxon>
        <taxon>Spermatophyta</taxon>
        <taxon>Magnoliopsida</taxon>
        <taxon>eudicotyledons</taxon>
        <taxon>Gunneridae</taxon>
        <taxon>Pentapetalae</taxon>
        <taxon>rosids</taxon>
        <taxon>fabids</taxon>
        <taxon>Malpighiales</taxon>
        <taxon>Rhizophoraceae</taxon>
        <taxon>Rhizophora</taxon>
    </lineage>
</organism>
<evidence type="ECO:0000313" key="1">
    <source>
        <dbReference type="EMBL" id="MBX47448.1"/>
    </source>
</evidence>
<proteinExistence type="predicted"/>
<sequence>MLWALQFLWLLHVQIKQESCKADGGSG</sequence>
<reference evidence="1" key="1">
    <citation type="submission" date="2018-02" db="EMBL/GenBank/DDBJ databases">
        <title>Rhizophora mucronata_Transcriptome.</title>
        <authorList>
            <person name="Meera S.P."/>
            <person name="Sreeshan A."/>
            <person name="Augustine A."/>
        </authorList>
    </citation>
    <scope>NUCLEOTIDE SEQUENCE</scope>
    <source>
        <tissue evidence="1">Leaf</tissue>
    </source>
</reference>
<dbReference type="EMBL" id="GGEC01066964">
    <property type="protein sequence ID" value="MBX47448.1"/>
    <property type="molecule type" value="Transcribed_RNA"/>
</dbReference>
<name>A0A2P2NY55_RHIMU</name>
<dbReference type="AlphaFoldDB" id="A0A2P2NY55"/>
<protein>
    <submittedName>
        <fullName evidence="1">Uncharacterized protein</fullName>
    </submittedName>
</protein>